<keyword evidence="10" id="KW-0902">Two-component regulatory system</keyword>
<dbReference type="GO" id="GO:0000156">
    <property type="term" value="F:phosphorelay response regulator activity"/>
    <property type="evidence" value="ECO:0007669"/>
    <property type="project" value="TreeGrafter"/>
</dbReference>
<dbReference type="GO" id="GO:0030295">
    <property type="term" value="F:protein kinase activator activity"/>
    <property type="evidence" value="ECO:0007669"/>
    <property type="project" value="TreeGrafter"/>
</dbReference>
<dbReference type="PANTHER" id="PTHR42878:SF7">
    <property type="entry name" value="SENSOR HISTIDINE KINASE GLRK"/>
    <property type="match status" value="1"/>
</dbReference>
<feature type="domain" description="Histidine kinase" evidence="12">
    <location>
        <begin position="405"/>
        <end position="623"/>
    </location>
</feature>
<evidence type="ECO:0000256" key="1">
    <source>
        <dbReference type="ARBA" id="ARBA00000085"/>
    </source>
</evidence>
<dbReference type="Pfam" id="PF13426">
    <property type="entry name" value="PAS_9"/>
    <property type="match status" value="2"/>
</dbReference>
<keyword evidence="9" id="KW-1133">Transmembrane helix</keyword>
<dbReference type="NCBIfam" id="TIGR00229">
    <property type="entry name" value="sensory_box"/>
    <property type="match status" value="1"/>
</dbReference>
<dbReference type="EMBL" id="JACRDE010000301">
    <property type="protein sequence ID" value="MBI5250056.1"/>
    <property type="molecule type" value="Genomic_DNA"/>
</dbReference>
<evidence type="ECO:0000313" key="15">
    <source>
        <dbReference type="EMBL" id="MBI5250056.1"/>
    </source>
</evidence>
<comment type="subcellular location">
    <subcellularLocation>
        <location evidence="2">Membrane</location>
        <topology evidence="2">Multi-pass membrane protein</topology>
    </subcellularLocation>
</comment>
<evidence type="ECO:0000259" key="12">
    <source>
        <dbReference type="PROSITE" id="PS50109"/>
    </source>
</evidence>
<evidence type="ECO:0000259" key="14">
    <source>
        <dbReference type="PROSITE" id="PS50113"/>
    </source>
</evidence>
<dbReference type="Gene3D" id="3.30.450.20">
    <property type="entry name" value="PAS domain"/>
    <property type="match status" value="2"/>
</dbReference>
<feature type="domain" description="PAC" evidence="14">
    <location>
        <begin position="342"/>
        <end position="394"/>
    </location>
</feature>
<dbReference type="Gene3D" id="3.30.565.10">
    <property type="entry name" value="Histidine kinase-like ATPase, C-terminal domain"/>
    <property type="match status" value="1"/>
</dbReference>
<evidence type="ECO:0000256" key="3">
    <source>
        <dbReference type="ARBA" id="ARBA00012438"/>
    </source>
</evidence>
<dbReference type="PROSITE" id="PS50109">
    <property type="entry name" value="HIS_KIN"/>
    <property type="match status" value="1"/>
</dbReference>
<keyword evidence="7" id="KW-0418">Kinase</keyword>
<dbReference type="Proteomes" id="UP000807825">
    <property type="component" value="Unassembled WGS sequence"/>
</dbReference>
<dbReference type="SUPFAM" id="SSF55874">
    <property type="entry name" value="ATPase domain of HSP90 chaperone/DNA topoisomerase II/histidine kinase"/>
    <property type="match status" value="1"/>
</dbReference>
<evidence type="ECO:0000256" key="11">
    <source>
        <dbReference type="ARBA" id="ARBA00023136"/>
    </source>
</evidence>
<dbReference type="SMART" id="SM00091">
    <property type="entry name" value="PAS"/>
    <property type="match status" value="2"/>
</dbReference>
<dbReference type="AlphaFoldDB" id="A0A9D6V0Y3"/>
<dbReference type="PRINTS" id="PR00344">
    <property type="entry name" value="BCTRLSENSOR"/>
</dbReference>
<dbReference type="CDD" id="cd00130">
    <property type="entry name" value="PAS"/>
    <property type="match status" value="1"/>
</dbReference>
<evidence type="ECO:0000256" key="7">
    <source>
        <dbReference type="ARBA" id="ARBA00022777"/>
    </source>
</evidence>
<protein>
    <recommendedName>
        <fullName evidence="3">histidine kinase</fullName>
        <ecNumber evidence="3">2.7.13.3</ecNumber>
    </recommendedName>
</protein>
<organism evidence="15 16">
    <name type="scientific">Desulfomonile tiedjei</name>
    <dbReference type="NCBI Taxonomy" id="2358"/>
    <lineage>
        <taxon>Bacteria</taxon>
        <taxon>Pseudomonadati</taxon>
        <taxon>Thermodesulfobacteriota</taxon>
        <taxon>Desulfomonilia</taxon>
        <taxon>Desulfomonilales</taxon>
        <taxon>Desulfomonilaceae</taxon>
        <taxon>Desulfomonile</taxon>
    </lineage>
</organism>
<evidence type="ECO:0000256" key="9">
    <source>
        <dbReference type="ARBA" id="ARBA00022989"/>
    </source>
</evidence>
<evidence type="ECO:0000259" key="13">
    <source>
        <dbReference type="PROSITE" id="PS50112"/>
    </source>
</evidence>
<accession>A0A9D6V0Y3</accession>
<dbReference type="InterPro" id="IPR050351">
    <property type="entry name" value="BphY/WalK/GraS-like"/>
</dbReference>
<dbReference type="Pfam" id="PF02518">
    <property type="entry name" value="HATPase_c"/>
    <property type="match status" value="1"/>
</dbReference>
<dbReference type="InterPro" id="IPR000700">
    <property type="entry name" value="PAS-assoc_C"/>
</dbReference>
<evidence type="ECO:0000256" key="4">
    <source>
        <dbReference type="ARBA" id="ARBA00022679"/>
    </source>
</evidence>
<comment type="catalytic activity">
    <reaction evidence="1">
        <text>ATP + protein L-histidine = ADP + protein N-phospho-L-histidine.</text>
        <dbReference type="EC" id="2.7.13.3"/>
    </reaction>
</comment>
<dbReference type="GO" id="GO:0000155">
    <property type="term" value="F:phosphorelay sensor kinase activity"/>
    <property type="evidence" value="ECO:0007669"/>
    <property type="project" value="InterPro"/>
</dbReference>
<dbReference type="GO" id="GO:0007234">
    <property type="term" value="P:osmosensory signaling via phosphorelay pathway"/>
    <property type="evidence" value="ECO:0007669"/>
    <property type="project" value="TreeGrafter"/>
</dbReference>
<keyword evidence="5" id="KW-0812">Transmembrane</keyword>
<keyword evidence="6" id="KW-0547">Nucleotide-binding</keyword>
<dbReference type="EC" id="2.7.13.3" evidence="3"/>
<gene>
    <name evidence="15" type="ORF">HY912_11230</name>
</gene>
<feature type="domain" description="PAS" evidence="13">
    <location>
        <begin position="271"/>
        <end position="344"/>
    </location>
</feature>
<keyword evidence="11" id="KW-0472">Membrane</keyword>
<dbReference type="SMART" id="SM00387">
    <property type="entry name" value="HATPase_c"/>
    <property type="match status" value="1"/>
</dbReference>
<dbReference type="GO" id="GO:0005524">
    <property type="term" value="F:ATP binding"/>
    <property type="evidence" value="ECO:0007669"/>
    <property type="project" value="UniProtKB-KW"/>
</dbReference>
<proteinExistence type="predicted"/>
<dbReference type="InterPro" id="IPR000014">
    <property type="entry name" value="PAS"/>
</dbReference>
<dbReference type="InterPro" id="IPR005467">
    <property type="entry name" value="His_kinase_dom"/>
</dbReference>
<evidence type="ECO:0000256" key="8">
    <source>
        <dbReference type="ARBA" id="ARBA00022840"/>
    </source>
</evidence>
<dbReference type="Gene3D" id="1.10.287.130">
    <property type="match status" value="1"/>
</dbReference>
<name>A0A9D6V0Y3_9BACT</name>
<dbReference type="SUPFAM" id="SSF47384">
    <property type="entry name" value="Homodimeric domain of signal transducing histidine kinase"/>
    <property type="match status" value="1"/>
</dbReference>
<evidence type="ECO:0000256" key="5">
    <source>
        <dbReference type="ARBA" id="ARBA00022692"/>
    </source>
</evidence>
<keyword evidence="4" id="KW-0808">Transferase</keyword>
<dbReference type="CDD" id="cd00075">
    <property type="entry name" value="HATPase"/>
    <property type="match status" value="1"/>
</dbReference>
<dbReference type="SUPFAM" id="SSF55785">
    <property type="entry name" value="PYP-like sensor domain (PAS domain)"/>
    <property type="match status" value="2"/>
</dbReference>
<evidence type="ECO:0000256" key="6">
    <source>
        <dbReference type="ARBA" id="ARBA00022741"/>
    </source>
</evidence>
<reference evidence="15" key="1">
    <citation type="submission" date="2020-07" db="EMBL/GenBank/DDBJ databases">
        <title>Huge and variable diversity of episymbiotic CPR bacteria and DPANN archaea in groundwater ecosystems.</title>
        <authorList>
            <person name="He C.Y."/>
            <person name="Keren R."/>
            <person name="Whittaker M."/>
            <person name="Farag I.F."/>
            <person name="Doudna J."/>
            <person name="Cate J.H.D."/>
            <person name="Banfield J.F."/>
        </authorList>
    </citation>
    <scope>NUCLEOTIDE SEQUENCE</scope>
    <source>
        <strain evidence="15">NC_groundwater_1664_Pr3_B-0.1um_52_9</strain>
    </source>
</reference>
<dbReference type="InterPro" id="IPR004358">
    <property type="entry name" value="Sig_transdc_His_kin-like_C"/>
</dbReference>
<sequence length="623" mass="70698">MIGISIESFLEAIPDGACLINSDAKIVLSNSRLTNLMGTVLGKNCYEALAGLSEECPFCPFQELSRGAADPIIGAVHRRRGHMCSVHVRHLPNVGETGLLLEIVKDLTRDEKAETVEHQDGKMTPRLIRKLSALLQFSRGLMGSAPFEEKMESVAPHVLAGLEDAADTIVWLEVDDTVFGNKTDDASVSGCSQEIRVEGVVRGHLVTSFGHERKLLAEERYFLEEAAELIGRQIEISDLWARLRQSEERYKKLASNLAKEMWSRTEALAKETGYLEGILRSSEDMIMTTDLDQRIVEFNPGSEKILGFSSEEMQGRKITELWLDAEERDRLMEEVLVTGGIRNHQTQLKTKSGGSVEISLSLSLLKDEEGRILGTVGVSKDIGKEIAITRELERLNQNYREAIHFINHEAKNSLIVMGGFLRRLLQSETEPARKEQLRIVYHHSKFLEAMSRDFLVMAELEHGEFQVRKKPIKDFYKEVIYPAMIGLKERYPESFQSYDASMGGVGAIHLMGDSALLEIVYRNLFGNALKYRYPDRRVAYGVEEHHSHYLFNVWNEGPGVPTDQVDKVFEKFYRVHNETTRDKRGTGLGLYNIRRIIEAHGGRIWCETYPGYWINFLFTLPKE</sequence>
<dbReference type="PROSITE" id="PS50113">
    <property type="entry name" value="PAC"/>
    <property type="match status" value="1"/>
</dbReference>
<dbReference type="GO" id="GO:0016020">
    <property type="term" value="C:membrane"/>
    <property type="evidence" value="ECO:0007669"/>
    <property type="project" value="UniProtKB-SubCell"/>
</dbReference>
<dbReference type="PANTHER" id="PTHR42878">
    <property type="entry name" value="TWO-COMPONENT HISTIDINE KINASE"/>
    <property type="match status" value="1"/>
</dbReference>
<dbReference type="InterPro" id="IPR035965">
    <property type="entry name" value="PAS-like_dom_sf"/>
</dbReference>
<dbReference type="InterPro" id="IPR036097">
    <property type="entry name" value="HisK_dim/P_sf"/>
</dbReference>
<dbReference type="InterPro" id="IPR036890">
    <property type="entry name" value="HATPase_C_sf"/>
</dbReference>
<comment type="caution">
    <text evidence="15">The sequence shown here is derived from an EMBL/GenBank/DDBJ whole genome shotgun (WGS) entry which is preliminary data.</text>
</comment>
<evidence type="ECO:0000256" key="10">
    <source>
        <dbReference type="ARBA" id="ARBA00023012"/>
    </source>
</evidence>
<dbReference type="PROSITE" id="PS50112">
    <property type="entry name" value="PAS"/>
    <property type="match status" value="1"/>
</dbReference>
<dbReference type="InterPro" id="IPR003594">
    <property type="entry name" value="HATPase_dom"/>
</dbReference>
<evidence type="ECO:0000256" key="2">
    <source>
        <dbReference type="ARBA" id="ARBA00004141"/>
    </source>
</evidence>
<evidence type="ECO:0000313" key="16">
    <source>
        <dbReference type="Proteomes" id="UP000807825"/>
    </source>
</evidence>
<keyword evidence="8" id="KW-0067">ATP-binding</keyword>